<keyword evidence="3" id="KW-1185">Reference proteome</keyword>
<evidence type="ECO:0000313" key="3">
    <source>
        <dbReference type="Proteomes" id="UP000516304"/>
    </source>
</evidence>
<dbReference type="EMBL" id="LR881183">
    <property type="protein sequence ID" value="CAD5245019.1"/>
    <property type="molecule type" value="Genomic_DNA"/>
</dbReference>
<keyword evidence="1" id="KW-0472">Membrane</keyword>
<sequence length="97" mass="10018">MTRASSLIALLTFLTFFGAGLLMVVSFLVIGGLGSVIPFADGLSIVSSLMVLLPLAKRLLLAVGLDEDSSRKLALLVGLLSVLVFYMTVPGACGGCD</sequence>
<evidence type="ECO:0000313" key="2">
    <source>
        <dbReference type="EMBL" id="CAD5245019.1"/>
    </source>
</evidence>
<dbReference type="Proteomes" id="UP000516304">
    <property type="component" value="Chromosome TIRI35C"/>
</dbReference>
<dbReference type="KEGG" id="tcq:TIRI35C_1865"/>
<proteinExistence type="predicted"/>
<reference evidence="2 3" key="1">
    <citation type="submission" date="2020-09" db="EMBL/GenBank/DDBJ databases">
        <authorList>
            <person name="Courtine D."/>
        </authorList>
    </citation>
    <scope>NUCLEOTIDE SEQUENCE [LARGE SCALE GENOMIC DNA]</scope>
    <source>
        <strain evidence="2 3">IRI35c</strain>
    </source>
</reference>
<protein>
    <submittedName>
        <fullName evidence="2">Uncharacterized protein</fullName>
    </submittedName>
</protein>
<dbReference type="GeneID" id="58919614"/>
<dbReference type="RefSeq" id="WP_188202632.1">
    <property type="nucleotide sequence ID" value="NZ_LR881183.1"/>
</dbReference>
<gene>
    <name evidence="2" type="ORF">TIRI35C_1865</name>
</gene>
<name>A0A7G2D8X8_9EURY</name>
<keyword evidence="1" id="KW-1133">Transmembrane helix</keyword>
<dbReference type="AlphaFoldDB" id="A0A7G2D8X8"/>
<accession>A0A7G2D8X8</accession>
<keyword evidence="1" id="KW-0812">Transmembrane</keyword>
<feature type="transmembrane region" description="Helical" evidence="1">
    <location>
        <begin position="7"/>
        <end position="30"/>
    </location>
</feature>
<evidence type="ECO:0000256" key="1">
    <source>
        <dbReference type="SAM" id="Phobius"/>
    </source>
</evidence>
<feature type="transmembrane region" description="Helical" evidence="1">
    <location>
        <begin position="42"/>
        <end position="61"/>
    </location>
</feature>
<organism evidence="2 3">
    <name type="scientific">Thermococcus camini</name>
    <dbReference type="NCBI Taxonomy" id="2016373"/>
    <lineage>
        <taxon>Archaea</taxon>
        <taxon>Methanobacteriati</taxon>
        <taxon>Methanobacteriota</taxon>
        <taxon>Thermococci</taxon>
        <taxon>Thermococcales</taxon>
        <taxon>Thermococcaceae</taxon>
        <taxon>Thermococcus</taxon>
    </lineage>
</organism>
<feature type="transmembrane region" description="Helical" evidence="1">
    <location>
        <begin position="73"/>
        <end position="92"/>
    </location>
</feature>